<organism evidence="1 2">
    <name type="scientific">Streptomyces castrisilvae</name>
    <dbReference type="NCBI Taxonomy" id="3033811"/>
    <lineage>
        <taxon>Bacteria</taxon>
        <taxon>Bacillati</taxon>
        <taxon>Actinomycetota</taxon>
        <taxon>Actinomycetes</taxon>
        <taxon>Kitasatosporales</taxon>
        <taxon>Streptomycetaceae</taxon>
        <taxon>Streptomyces</taxon>
    </lineage>
</organism>
<keyword evidence="2" id="KW-1185">Reference proteome</keyword>
<reference evidence="1 2" key="1">
    <citation type="submission" date="2023-03" db="EMBL/GenBank/DDBJ databases">
        <title>Isolation and description of six Streptomyces strains from soil environments, able to metabolize different microbial glucans.</title>
        <authorList>
            <person name="Widen T."/>
            <person name="Larsbrink J."/>
        </authorList>
    </citation>
    <scope>NUCLEOTIDE SEQUENCE [LARGE SCALE GENOMIC DNA]</scope>
    <source>
        <strain evidence="1 2">Mut1</strain>
    </source>
</reference>
<dbReference type="EMBL" id="CP120997">
    <property type="protein sequence ID" value="WLQ33044.1"/>
    <property type="molecule type" value="Genomic_DNA"/>
</dbReference>
<gene>
    <name evidence="1" type="ORF">P8A18_06090</name>
</gene>
<dbReference type="RefSeq" id="WP_306052430.1">
    <property type="nucleotide sequence ID" value="NZ_CP120997.1"/>
</dbReference>
<name>A0ABY9HFS7_9ACTN</name>
<evidence type="ECO:0000313" key="2">
    <source>
        <dbReference type="Proteomes" id="UP001239522"/>
    </source>
</evidence>
<dbReference type="Proteomes" id="UP001239522">
    <property type="component" value="Chromosome"/>
</dbReference>
<sequence>MPARTHPRTTQPDASSVDVRLPWWAIALPAVAFAALLLLIAGPGQAHAATGDSSTGQLLQRIVELLVR</sequence>
<accession>A0ABY9HFS7</accession>
<protein>
    <recommendedName>
        <fullName evidence="3">Secreted protein</fullName>
    </recommendedName>
</protein>
<proteinExistence type="predicted"/>
<evidence type="ECO:0000313" key="1">
    <source>
        <dbReference type="EMBL" id="WLQ33044.1"/>
    </source>
</evidence>
<evidence type="ECO:0008006" key="3">
    <source>
        <dbReference type="Google" id="ProtNLM"/>
    </source>
</evidence>